<organism evidence="14 15">
    <name type="scientific">Candidatus Desantisbacteria bacterium CG_4_10_14_0_8_um_filter_48_22</name>
    <dbReference type="NCBI Taxonomy" id="1974543"/>
    <lineage>
        <taxon>Bacteria</taxon>
        <taxon>Candidatus Desantisiibacteriota</taxon>
    </lineage>
</organism>
<accession>A0A2M7SF79</accession>
<evidence type="ECO:0000313" key="14">
    <source>
        <dbReference type="EMBL" id="PIZ18144.1"/>
    </source>
</evidence>
<evidence type="ECO:0000256" key="7">
    <source>
        <dbReference type="ARBA" id="ARBA00023277"/>
    </source>
</evidence>
<keyword evidence="5 12" id="KW-0520">NAD</keyword>
<evidence type="ECO:0000256" key="12">
    <source>
        <dbReference type="RuleBase" id="RU361152"/>
    </source>
</evidence>
<feature type="binding site" evidence="9">
    <location>
        <position position="147"/>
    </location>
    <ligand>
        <name>substrate</name>
    </ligand>
</feature>
<name>A0A2M7SF79_9BACT</name>
<dbReference type="GO" id="GO:0046872">
    <property type="term" value="F:metal ion binding"/>
    <property type="evidence" value="ECO:0007669"/>
    <property type="project" value="UniProtKB-KW"/>
</dbReference>
<dbReference type="Pfam" id="PF11975">
    <property type="entry name" value="Glyco_hydro_4C"/>
    <property type="match status" value="1"/>
</dbReference>
<keyword evidence="6 10" id="KW-0464">Manganese</keyword>
<feature type="binding site" evidence="10">
    <location>
        <position position="198"/>
    </location>
    <ligand>
        <name>Mn(2+)</name>
        <dbReference type="ChEBI" id="CHEBI:29035"/>
    </ligand>
</feature>
<dbReference type="CDD" id="cd05297">
    <property type="entry name" value="GH4_alpha_glucosidase_galactosidase"/>
    <property type="match status" value="1"/>
</dbReference>
<evidence type="ECO:0000256" key="1">
    <source>
        <dbReference type="ARBA" id="ARBA00001936"/>
    </source>
</evidence>
<gene>
    <name evidence="14" type="ORF">COY52_00865</name>
</gene>
<dbReference type="SUPFAM" id="SSF56327">
    <property type="entry name" value="LDH C-terminal domain-like"/>
    <property type="match status" value="1"/>
</dbReference>
<dbReference type="PRINTS" id="PR00732">
    <property type="entry name" value="GLHYDRLASE4"/>
</dbReference>
<evidence type="ECO:0000256" key="9">
    <source>
        <dbReference type="PIRSR" id="PIRSR601088-2"/>
    </source>
</evidence>
<evidence type="ECO:0000256" key="6">
    <source>
        <dbReference type="ARBA" id="ARBA00023211"/>
    </source>
</evidence>
<dbReference type="PANTHER" id="PTHR32092">
    <property type="entry name" value="6-PHOSPHO-BETA-GLUCOSIDASE-RELATED"/>
    <property type="match status" value="1"/>
</dbReference>
<keyword evidence="10" id="KW-0533">Nickel</keyword>
<feature type="site" description="Increases basicity of active site Tyr" evidence="11">
    <location>
        <position position="109"/>
    </location>
</feature>
<keyword evidence="8 12" id="KW-0326">Glycosidase</keyword>
<evidence type="ECO:0000256" key="2">
    <source>
        <dbReference type="ARBA" id="ARBA00010141"/>
    </source>
</evidence>
<dbReference type="SUPFAM" id="SSF51735">
    <property type="entry name" value="NAD(P)-binding Rossmann-fold domains"/>
    <property type="match status" value="1"/>
</dbReference>
<sequence length="429" mass="48021">MAKIVMIGAGSMGFTRKLIIDILNFKALRDSTVALVDIDAGRLDMITRWAKKLIEQEKLPAKIESSTDRREVLKGADFIVITIRVGGLEAFELDVSIPRKYGVKQAVGDTLGPGGVFYAMRTIPVLLGICKDANELCPDALILNYSNPMAMNTWAMLKYGHEKTIGLCHSVQGTAGQLSNYIGVPFGEVSYWVAGINHMSWFLEFRHKDVDAYPKLWKALENPDIFKQDPVRFEIMKHFDYFVTESSFHMAEYMPYFNKREELIKKFNTHGWIYLELCKQGLDPAAEQIRKEVAGEQKIDFSSSPEYCSSIINAATTGISYRMNASVFNRGIISNLPQESCVEVPCYVDKTGVRPAYVGELPLQCAALNRSSINVQALGVEAAVEGSRRKAFQAICLDPLTAAALSLEEIQKMTDEMFEAEAQYLPQFK</sequence>
<dbReference type="GO" id="GO:0005975">
    <property type="term" value="P:carbohydrate metabolic process"/>
    <property type="evidence" value="ECO:0007669"/>
    <property type="project" value="InterPro"/>
</dbReference>
<dbReference type="Gene3D" id="3.90.1820.10">
    <property type="entry name" value="AglA-like glucosidase"/>
    <property type="match status" value="1"/>
</dbReference>
<dbReference type="InterPro" id="IPR053715">
    <property type="entry name" value="GH4_Enzyme_sf"/>
</dbReference>
<dbReference type="InterPro" id="IPR019802">
    <property type="entry name" value="GlycHydrolase_4_CS"/>
</dbReference>
<protein>
    <submittedName>
        <fullName evidence="14">Alpha-glucosidase/alpha-galactosidase</fullName>
    </submittedName>
</protein>
<keyword evidence="4 12" id="KW-0378">Hydrolase</keyword>
<evidence type="ECO:0000259" key="13">
    <source>
        <dbReference type="Pfam" id="PF11975"/>
    </source>
</evidence>
<dbReference type="NCBIfam" id="NF011657">
    <property type="entry name" value="PRK15076.1"/>
    <property type="match status" value="1"/>
</dbReference>
<feature type="domain" description="Glycosyl hydrolase family 4 C-terminal" evidence="13">
    <location>
        <begin position="193"/>
        <end position="401"/>
    </location>
</feature>
<dbReference type="AlphaFoldDB" id="A0A2M7SF79"/>
<evidence type="ECO:0000256" key="5">
    <source>
        <dbReference type="ARBA" id="ARBA00023027"/>
    </source>
</evidence>
<evidence type="ECO:0000313" key="15">
    <source>
        <dbReference type="Proteomes" id="UP000229307"/>
    </source>
</evidence>
<keyword evidence="10" id="KW-0170">Cobalt</keyword>
<evidence type="ECO:0000256" key="4">
    <source>
        <dbReference type="ARBA" id="ARBA00022801"/>
    </source>
</evidence>
<dbReference type="GO" id="GO:0016616">
    <property type="term" value="F:oxidoreductase activity, acting on the CH-OH group of donors, NAD or NADP as acceptor"/>
    <property type="evidence" value="ECO:0007669"/>
    <property type="project" value="InterPro"/>
</dbReference>
<proteinExistence type="inferred from homology"/>
<comment type="cofactor">
    <cofactor evidence="12">
        <name>NAD(+)</name>
        <dbReference type="ChEBI" id="CHEBI:57540"/>
    </cofactor>
    <text evidence="12">Binds 1 NAD(+) per subunit.</text>
</comment>
<dbReference type="InterPro" id="IPR015955">
    <property type="entry name" value="Lactate_DH/Glyco_Ohase_4_C"/>
</dbReference>
<dbReference type="PROSITE" id="PS01324">
    <property type="entry name" value="GLYCOSYL_HYDROL_F4"/>
    <property type="match status" value="1"/>
</dbReference>
<evidence type="ECO:0000256" key="3">
    <source>
        <dbReference type="ARBA" id="ARBA00022723"/>
    </source>
</evidence>
<comment type="caution">
    <text evidence="14">The sequence shown here is derived from an EMBL/GenBank/DDBJ whole genome shotgun (WGS) entry which is preliminary data.</text>
</comment>
<dbReference type="Proteomes" id="UP000229307">
    <property type="component" value="Unassembled WGS sequence"/>
</dbReference>
<evidence type="ECO:0000256" key="11">
    <source>
        <dbReference type="PIRSR" id="PIRSR601088-4"/>
    </source>
</evidence>
<keyword evidence="7" id="KW-0119">Carbohydrate metabolism</keyword>
<keyword evidence="3 10" id="KW-0479">Metal-binding</keyword>
<feature type="binding site" evidence="10">
    <location>
        <position position="168"/>
    </location>
    <ligand>
        <name>Mn(2+)</name>
        <dbReference type="ChEBI" id="CHEBI:29035"/>
    </ligand>
</feature>
<dbReference type="InterPro" id="IPR036291">
    <property type="entry name" value="NAD(P)-bd_dom_sf"/>
</dbReference>
<dbReference type="GO" id="GO:0004553">
    <property type="term" value="F:hydrolase activity, hydrolyzing O-glycosyl compounds"/>
    <property type="evidence" value="ECO:0007669"/>
    <property type="project" value="InterPro"/>
</dbReference>
<comment type="cofactor">
    <cofactor evidence="1">
        <name>Mn(2+)</name>
        <dbReference type="ChEBI" id="CHEBI:29035"/>
    </cofactor>
</comment>
<evidence type="ECO:0000256" key="10">
    <source>
        <dbReference type="PIRSR" id="PIRSR601088-3"/>
    </source>
</evidence>
<dbReference type="EMBL" id="PFMR01000031">
    <property type="protein sequence ID" value="PIZ18144.1"/>
    <property type="molecule type" value="Genomic_DNA"/>
</dbReference>
<dbReference type="InterPro" id="IPR001088">
    <property type="entry name" value="Glyco_hydro_4"/>
</dbReference>
<evidence type="ECO:0000256" key="8">
    <source>
        <dbReference type="ARBA" id="ARBA00023295"/>
    </source>
</evidence>
<dbReference type="InterPro" id="IPR022616">
    <property type="entry name" value="Glyco_hydro_4_C"/>
</dbReference>
<comment type="similarity">
    <text evidence="2 12">Belongs to the glycosyl hydrolase 4 family.</text>
</comment>
<dbReference type="Pfam" id="PF02056">
    <property type="entry name" value="Glyco_hydro_4"/>
    <property type="match status" value="1"/>
</dbReference>
<dbReference type="PANTHER" id="PTHR32092:SF6">
    <property type="entry name" value="ALPHA-GALACTOSIDASE"/>
    <property type="match status" value="1"/>
</dbReference>
<keyword evidence="10" id="KW-0408">Iron</keyword>
<reference evidence="15" key="1">
    <citation type="submission" date="2017-09" db="EMBL/GenBank/DDBJ databases">
        <title>Depth-based differentiation of microbial function through sediment-hosted aquifers and enrichment of novel symbionts in the deep terrestrial subsurface.</title>
        <authorList>
            <person name="Probst A.J."/>
            <person name="Ladd B."/>
            <person name="Jarett J.K."/>
            <person name="Geller-Mcgrath D.E."/>
            <person name="Sieber C.M.K."/>
            <person name="Emerson J.B."/>
            <person name="Anantharaman K."/>
            <person name="Thomas B.C."/>
            <person name="Malmstrom R."/>
            <person name="Stieglmeier M."/>
            <person name="Klingl A."/>
            <person name="Woyke T."/>
            <person name="Ryan C.M."/>
            <person name="Banfield J.F."/>
        </authorList>
    </citation>
    <scope>NUCLEOTIDE SEQUENCE [LARGE SCALE GENOMIC DNA]</scope>
</reference>